<dbReference type="PROSITE" id="PS50111">
    <property type="entry name" value="CHEMOTAXIS_TRANSDUC_2"/>
    <property type="match status" value="1"/>
</dbReference>
<protein>
    <submittedName>
        <fullName evidence="5">Chemotaxis protein</fullName>
    </submittedName>
</protein>
<dbReference type="PANTHER" id="PTHR32089:SF41">
    <property type="entry name" value="METHYL-ACCEPTING CHEMOTAXIS PROTEIN"/>
    <property type="match status" value="1"/>
</dbReference>
<name>A0A0D6JBS6_9HYPH</name>
<feature type="region of interest" description="Disordered" evidence="3">
    <location>
        <begin position="1"/>
        <end position="20"/>
    </location>
</feature>
<keyword evidence="1 2" id="KW-0807">Transducer</keyword>
<dbReference type="SUPFAM" id="SSF58104">
    <property type="entry name" value="Methyl-accepting chemotaxis protein (MCP) signaling domain"/>
    <property type="match status" value="1"/>
</dbReference>
<dbReference type="OrthoDB" id="2489132at2"/>
<dbReference type="Gene3D" id="1.10.287.950">
    <property type="entry name" value="Methyl-accepting chemotaxis protein"/>
    <property type="match status" value="1"/>
</dbReference>
<dbReference type="Pfam" id="PF00015">
    <property type="entry name" value="MCPsignal"/>
    <property type="match status" value="1"/>
</dbReference>
<dbReference type="GO" id="GO:0007165">
    <property type="term" value="P:signal transduction"/>
    <property type="evidence" value="ECO:0007669"/>
    <property type="project" value="UniProtKB-KW"/>
</dbReference>
<dbReference type="RefSeq" id="WP_052743682.1">
    <property type="nucleotide sequence ID" value="NZ_LN829118.1"/>
</dbReference>
<evidence type="ECO:0000256" key="2">
    <source>
        <dbReference type="PROSITE-ProRule" id="PRU00284"/>
    </source>
</evidence>
<evidence type="ECO:0000259" key="4">
    <source>
        <dbReference type="PROSITE" id="PS50111"/>
    </source>
</evidence>
<accession>A0A0D6JBS6</accession>
<dbReference type="GO" id="GO:0016020">
    <property type="term" value="C:membrane"/>
    <property type="evidence" value="ECO:0007669"/>
    <property type="project" value="InterPro"/>
</dbReference>
<dbReference type="PANTHER" id="PTHR32089">
    <property type="entry name" value="METHYL-ACCEPTING CHEMOTAXIS PROTEIN MCPB"/>
    <property type="match status" value="1"/>
</dbReference>
<sequence>MLQLQSDTSQLVPSSSTTSDVKDTDALLNRFAQDATTTAHRLAHVSCNIEELSKHMTEQDVLLNEVRCEMKELQGENSLIAASAQECLAVADQARENIAQSVQQVRASISSMEALATTVSEGQTLIASLREALTEVARAAQGIEVIARQTNMLALNATIEAARAGEAGRGFAVVANEVKTLAGQTASATKAIAGTVADLEGKSQQLLRQGENSSKLAETTRSASSVIGSTLDGVEASVKQVVDETSGILKAATAIDTRGAALAGTIDGLATVFEKTGQNLVRTKQRMTDLQISTEALVETTIDCGIETADSRFATETQRVAAQISEILSLAVTSGTLDHSTVFDRSYQAIAGTNPEQFRTRYLDFFDHTLQPIFDRALSFDPRCVFCAAIDENGYLPTHNSKFSRPQGDDPVENAARSRNRRFFNDRVGLGAGRNQKPCLVQTYQRDMGGGHFAAMVDLSSPIYVNGKHWGGLRLAYALDTTAN</sequence>
<evidence type="ECO:0000256" key="3">
    <source>
        <dbReference type="SAM" id="MobiDB-lite"/>
    </source>
</evidence>
<dbReference type="Proteomes" id="UP000033187">
    <property type="component" value="Chromosome 1"/>
</dbReference>
<dbReference type="SMART" id="SM00283">
    <property type="entry name" value="MA"/>
    <property type="match status" value="1"/>
</dbReference>
<evidence type="ECO:0000313" key="6">
    <source>
        <dbReference type="Proteomes" id="UP000033187"/>
    </source>
</evidence>
<reference evidence="6" key="1">
    <citation type="submission" date="2015-02" db="EMBL/GenBank/DDBJ databases">
        <authorList>
            <person name="Chooi Y.-H."/>
        </authorList>
    </citation>
    <scope>NUCLEOTIDE SEQUENCE [LARGE SCALE GENOMIC DNA]</scope>
    <source>
        <strain evidence="6">strain Y</strain>
    </source>
</reference>
<dbReference type="KEGG" id="fiy:BN1229_v1_0903"/>
<dbReference type="KEGG" id="fil:BN1229_v1_0899"/>
<dbReference type="InterPro" id="IPR004089">
    <property type="entry name" value="MCPsignal_dom"/>
</dbReference>
<evidence type="ECO:0000256" key="1">
    <source>
        <dbReference type="ARBA" id="ARBA00023224"/>
    </source>
</evidence>
<evidence type="ECO:0000313" key="5">
    <source>
        <dbReference type="EMBL" id="CPR16648.1"/>
    </source>
</evidence>
<feature type="compositionally biased region" description="Polar residues" evidence="3">
    <location>
        <begin position="1"/>
        <end position="13"/>
    </location>
</feature>
<feature type="domain" description="Methyl-accepting transducer" evidence="4">
    <location>
        <begin position="34"/>
        <end position="270"/>
    </location>
</feature>
<proteinExistence type="predicted"/>
<gene>
    <name evidence="5" type="ORF">YBN1229_v1_0903</name>
</gene>
<dbReference type="EMBL" id="LN829119">
    <property type="protein sequence ID" value="CPR16648.1"/>
    <property type="molecule type" value="Genomic_DNA"/>
</dbReference>
<dbReference type="AlphaFoldDB" id="A0A0D6JBS6"/>
<organism evidence="5 6">
    <name type="scientific">Candidatus Filomicrobium marinum</name>
    <dbReference type="NCBI Taxonomy" id="1608628"/>
    <lineage>
        <taxon>Bacteria</taxon>
        <taxon>Pseudomonadati</taxon>
        <taxon>Pseudomonadota</taxon>
        <taxon>Alphaproteobacteria</taxon>
        <taxon>Hyphomicrobiales</taxon>
        <taxon>Hyphomicrobiaceae</taxon>
        <taxon>Filomicrobium</taxon>
    </lineage>
</organism>
<keyword evidence="6" id="KW-1185">Reference proteome</keyword>